<dbReference type="EMBL" id="DWYA01000007">
    <property type="protein sequence ID" value="HJB38872.1"/>
    <property type="molecule type" value="Genomic_DNA"/>
</dbReference>
<reference evidence="1" key="2">
    <citation type="submission" date="2021-04" db="EMBL/GenBank/DDBJ databases">
        <authorList>
            <person name="Gilroy R."/>
        </authorList>
    </citation>
    <scope>NUCLEOTIDE SEQUENCE</scope>
    <source>
        <strain evidence="1">ChiBcec8-14828</strain>
    </source>
</reference>
<sequence>MEKSNNRAKSNKPLYECQRGNTTISVLPTRLRYGTVAIRLQRKENEQIKKLQCKVKISRVSAIDYSAPAGTVIAEAVDIIPPETCAKIGYRDDNKGYARALSVTILDDAHVQVTIICTLCSRDDQGHICSTGKYKHIEQIVLTVGDVKEMVKIIQLVHDEELTNEERIKNKKQYRGSKNADVAYDG</sequence>
<comment type="caution">
    <text evidence="1">The sequence shown here is derived from an EMBL/GenBank/DDBJ whole genome shotgun (WGS) entry which is preliminary data.</text>
</comment>
<dbReference type="AlphaFoldDB" id="A0A9D2M0E6"/>
<proteinExistence type="predicted"/>
<accession>A0A9D2M0E6</accession>
<protein>
    <submittedName>
        <fullName evidence="1">Uncharacterized protein</fullName>
    </submittedName>
</protein>
<organism evidence="1 2">
    <name type="scientific">Candidatus Ruthenibacterium avium</name>
    <dbReference type="NCBI Taxonomy" id="2838751"/>
    <lineage>
        <taxon>Bacteria</taxon>
        <taxon>Bacillati</taxon>
        <taxon>Bacillota</taxon>
        <taxon>Clostridia</taxon>
        <taxon>Eubacteriales</taxon>
        <taxon>Oscillospiraceae</taxon>
        <taxon>Ruthenibacterium</taxon>
    </lineage>
</organism>
<evidence type="ECO:0000313" key="1">
    <source>
        <dbReference type="EMBL" id="HJB38872.1"/>
    </source>
</evidence>
<reference evidence="1" key="1">
    <citation type="journal article" date="2021" name="PeerJ">
        <title>Extensive microbial diversity within the chicken gut microbiome revealed by metagenomics and culture.</title>
        <authorList>
            <person name="Gilroy R."/>
            <person name="Ravi A."/>
            <person name="Getino M."/>
            <person name="Pursley I."/>
            <person name="Horton D.L."/>
            <person name="Alikhan N.F."/>
            <person name="Baker D."/>
            <person name="Gharbi K."/>
            <person name="Hall N."/>
            <person name="Watson M."/>
            <person name="Adriaenssens E.M."/>
            <person name="Foster-Nyarko E."/>
            <person name="Jarju S."/>
            <person name="Secka A."/>
            <person name="Antonio M."/>
            <person name="Oren A."/>
            <person name="Chaudhuri R.R."/>
            <person name="La Ragione R."/>
            <person name="Hildebrand F."/>
            <person name="Pallen M.J."/>
        </authorList>
    </citation>
    <scope>NUCLEOTIDE SEQUENCE</scope>
    <source>
        <strain evidence="1">ChiBcec8-14828</strain>
    </source>
</reference>
<gene>
    <name evidence="1" type="ORF">H9943_00565</name>
</gene>
<dbReference type="Proteomes" id="UP000824209">
    <property type="component" value="Unassembled WGS sequence"/>
</dbReference>
<name>A0A9D2M0E6_9FIRM</name>
<evidence type="ECO:0000313" key="2">
    <source>
        <dbReference type="Proteomes" id="UP000824209"/>
    </source>
</evidence>